<dbReference type="RefSeq" id="WP_377510787.1">
    <property type="nucleotide sequence ID" value="NZ_JBHULU010000021.1"/>
</dbReference>
<dbReference type="EC" id="2.4.-.-" evidence="2"/>
<dbReference type="InterPro" id="IPR028098">
    <property type="entry name" value="Glyco_trans_4-like_N"/>
</dbReference>
<dbReference type="GO" id="GO:0016757">
    <property type="term" value="F:glycosyltransferase activity"/>
    <property type="evidence" value="ECO:0007669"/>
    <property type="project" value="UniProtKB-KW"/>
</dbReference>
<keyword evidence="2" id="KW-0808">Transferase</keyword>
<dbReference type="Pfam" id="PF13692">
    <property type="entry name" value="Glyco_trans_1_4"/>
    <property type="match status" value="1"/>
</dbReference>
<dbReference type="EMBL" id="JBHULU010000021">
    <property type="protein sequence ID" value="MFD2515644.1"/>
    <property type="molecule type" value="Genomic_DNA"/>
</dbReference>
<feature type="domain" description="Glycosyltransferase subfamily 4-like N-terminal" evidence="1">
    <location>
        <begin position="23"/>
        <end position="221"/>
    </location>
</feature>
<protein>
    <submittedName>
        <fullName evidence="2">Glycosyltransferase family 4 protein</fullName>
        <ecNumber evidence="2">2.4.-.-</ecNumber>
    </submittedName>
</protein>
<name>A0ABW5ISC8_9BACT</name>
<dbReference type="Pfam" id="PF13439">
    <property type="entry name" value="Glyco_transf_4"/>
    <property type="match status" value="1"/>
</dbReference>
<dbReference type="CDD" id="cd03801">
    <property type="entry name" value="GT4_PimA-like"/>
    <property type="match status" value="1"/>
</dbReference>
<dbReference type="PANTHER" id="PTHR12526:SF630">
    <property type="entry name" value="GLYCOSYLTRANSFERASE"/>
    <property type="match status" value="1"/>
</dbReference>
<evidence type="ECO:0000313" key="2">
    <source>
        <dbReference type="EMBL" id="MFD2515644.1"/>
    </source>
</evidence>
<gene>
    <name evidence="2" type="ORF">ACFSRY_17350</name>
</gene>
<reference evidence="3" key="1">
    <citation type="journal article" date="2019" name="Int. J. Syst. Evol. Microbiol.">
        <title>The Global Catalogue of Microorganisms (GCM) 10K type strain sequencing project: providing services to taxonomists for standard genome sequencing and annotation.</title>
        <authorList>
            <consortium name="The Broad Institute Genomics Platform"/>
            <consortium name="The Broad Institute Genome Sequencing Center for Infectious Disease"/>
            <person name="Wu L."/>
            <person name="Ma J."/>
        </authorList>
    </citation>
    <scope>NUCLEOTIDE SEQUENCE [LARGE SCALE GENOMIC DNA]</scope>
    <source>
        <strain evidence="3">KCTC 42498</strain>
    </source>
</reference>
<dbReference type="SUPFAM" id="SSF53756">
    <property type="entry name" value="UDP-Glycosyltransferase/glycogen phosphorylase"/>
    <property type="match status" value="1"/>
</dbReference>
<evidence type="ECO:0000259" key="1">
    <source>
        <dbReference type="Pfam" id="PF13439"/>
    </source>
</evidence>
<dbReference type="PANTHER" id="PTHR12526">
    <property type="entry name" value="GLYCOSYLTRANSFERASE"/>
    <property type="match status" value="1"/>
</dbReference>
<dbReference type="Gene3D" id="3.40.50.2000">
    <property type="entry name" value="Glycogen Phosphorylase B"/>
    <property type="match status" value="2"/>
</dbReference>
<evidence type="ECO:0000313" key="3">
    <source>
        <dbReference type="Proteomes" id="UP001597544"/>
    </source>
</evidence>
<dbReference type="Proteomes" id="UP001597544">
    <property type="component" value="Unassembled WGS sequence"/>
</dbReference>
<sequence>MATILTIIPYSFYPPVNGGALRCFYLLREMSRYHTIYVLTTQKSEDFKLHAEPEFPENIQVVSTHGVKKYRSIFNVLPARVADALNFRYIVRSVSATANETLLSSYSTLQKLLHEQRFDIIFYESLNALGLFRDIIRRNVPAVFHLYDAHNVDSLLWLQQAEAQKSKKLESYAKGALSLEKMLYKKVDAFFCCSEEDLIKLTSLNGNRIQGIVIPNGVDIAKNSFDERSDKHLSKQLIFCGSLDYLPNREGLLWFYINVFPLVKSKVPGVSLTVIGSNSQPDAYEQLMEDTAVNFVGRVEHVVSFYHQSSISIAPLLSGSGTRLKILEAMSLGNPVVSTTVGAEGILYKEGEHLLIADIPEQFAEHIANLLSNSIKFNTIRTQAYKLVKTTYNWKKIGKYANYNISKLTSL</sequence>
<accession>A0ABW5ISC8</accession>
<comment type="caution">
    <text evidence="2">The sequence shown here is derived from an EMBL/GenBank/DDBJ whole genome shotgun (WGS) entry which is preliminary data.</text>
</comment>
<keyword evidence="2" id="KW-0328">Glycosyltransferase</keyword>
<organism evidence="2 3">
    <name type="scientific">Pontibacter locisalis</name>
    <dbReference type="NCBI Taxonomy" id="1719035"/>
    <lineage>
        <taxon>Bacteria</taxon>
        <taxon>Pseudomonadati</taxon>
        <taxon>Bacteroidota</taxon>
        <taxon>Cytophagia</taxon>
        <taxon>Cytophagales</taxon>
        <taxon>Hymenobacteraceae</taxon>
        <taxon>Pontibacter</taxon>
    </lineage>
</organism>
<keyword evidence="3" id="KW-1185">Reference proteome</keyword>
<proteinExistence type="predicted"/>